<feature type="disulfide bond" evidence="2">
    <location>
        <begin position="47"/>
        <end position="62"/>
    </location>
</feature>
<sequence length="91" mass="10174">MTISLISIFYIAGGDVSNPSKAVLINPCLDGFECQNYDQCIPRSNVCDGYMDCEDKSDEIYCEYYLNTAHPLAITKVYVYAVMIVLCILPT</sequence>
<gene>
    <name evidence="3" type="ORF">MGAL_10B058836</name>
</gene>
<keyword evidence="1 2" id="KW-1015">Disulfide bond</keyword>
<dbReference type="PROSITE" id="PS50068">
    <property type="entry name" value="LDLRA_2"/>
    <property type="match status" value="1"/>
</dbReference>
<reference evidence="3" key="1">
    <citation type="submission" date="2018-11" db="EMBL/GenBank/DDBJ databases">
        <authorList>
            <person name="Alioto T."/>
            <person name="Alioto T."/>
        </authorList>
    </citation>
    <scope>NUCLEOTIDE SEQUENCE</scope>
</reference>
<organism evidence="3 4">
    <name type="scientific">Mytilus galloprovincialis</name>
    <name type="common">Mediterranean mussel</name>
    <dbReference type="NCBI Taxonomy" id="29158"/>
    <lineage>
        <taxon>Eukaryota</taxon>
        <taxon>Metazoa</taxon>
        <taxon>Spiralia</taxon>
        <taxon>Lophotrochozoa</taxon>
        <taxon>Mollusca</taxon>
        <taxon>Bivalvia</taxon>
        <taxon>Autobranchia</taxon>
        <taxon>Pteriomorphia</taxon>
        <taxon>Mytilida</taxon>
        <taxon>Mytiloidea</taxon>
        <taxon>Mytilidae</taxon>
        <taxon>Mytilinae</taxon>
        <taxon>Mytilus</taxon>
    </lineage>
</organism>
<protein>
    <submittedName>
        <fullName evidence="3">Uncharacterized protein</fullName>
    </submittedName>
</protein>
<feature type="disulfide bond" evidence="2">
    <location>
        <begin position="28"/>
        <end position="40"/>
    </location>
</feature>
<evidence type="ECO:0000256" key="1">
    <source>
        <dbReference type="ARBA" id="ARBA00023157"/>
    </source>
</evidence>
<comment type="caution">
    <text evidence="3">The sequence shown here is derived from an EMBL/GenBank/DDBJ whole genome shotgun (WGS) entry which is preliminary data.</text>
</comment>
<dbReference type="InterPro" id="IPR002172">
    <property type="entry name" value="LDrepeatLR_classA_rpt"/>
</dbReference>
<accession>A0A8B6BWV1</accession>
<dbReference type="Pfam" id="PF00057">
    <property type="entry name" value="Ldl_recept_a"/>
    <property type="match status" value="1"/>
</dbReference>
<name>A0A8B6BWV1_MYTGA</name>
<dbReference type="PROSITE" id="PS01209">
    <property type="entry name" value="LDLRA_1"/>
    <property type="match status" value="1"/>
</dbReference>
<dbReference type="EMBL" id="UYJE01000813">
    <property type="protein sequence ID" value="VDH96771.1"/>
    <property type="molecule type" value="Genomic_DNA"/>
</dbReference>
<dbReference type="SMART" id="SM00192">
    <property type="entry name" value="LDLa"/>
    <property type="match status" value="1"/>
</dbReference>
<evidence type="ECO:0000313" key="4">
    <source>
        <dbReference type="Proteomes" id="UP000596742"/>
    </source>
</evidence>
<dbReference type="SUPFAM" id="SSF57424">
    <property type="entry name" value="LDL receptor-like module"/>
    <property type="match status" value="1"/>
</dbReference>
<dbReference type="OrthoDB" id="2019384at2759"/>
<dbReference type="Gene3D" id="4.10.400.10">
    <property type="entry name" value="Low-density Lipoprotein Receptor"/>
    <property type="match status" value="1"/>
</dbReference>
<dbReference type="InterPro" id="IPR023415">
    <property type="entry name" value="LDLR_class-A_CS"/>
</dbReference>
<evidence type="ECO:0000313" key="3">
    <source>
        <dbReference type="EMBL" id="VDH96771.1"/>
    </source>
</evidence>
<dbReference type="AlphaFoldDB" id="A0A8B6BWV1"/>
<dbReference type="Proteomes" id="UP000596742">
    <property type="component" value="Unassembled WGS sequence"/>
</dbReference>
<comment type="caution">
    <text evidence="2">Lacks conserved residue(s) required for the propagation of feature annotation.</text>
</comment>
<dbReference type="CDD" id="cd00112">
    <property type="entry name" value="LDLa"/>
    <property type="match status" value="1"/>
</dbReference>
<proteinExistence type="predicted"/>
<dbReference type="InterPro" id="IPR036055">
    <property type="entry name" value="LDL_receptor-like_sf"/>
</dbReference>
<evidence type="ECO:0000256" key="2">
    <source>
        <dbReference type="PROSITE-ProRule" id="PRU00124"/>
    </source>
</evidence>
<keyword evidence="4" id="KW-1185">Reference proteome</keyword>